<dbReference type="EMBL" id="VVZA01000011">
    <property type="protein sequence ID" value="KAA5404156.1"/>
    <property type="molecule type" value="Genomic_DNA"/>
</dbReference>
<dbReference type="EMBL" id="BQOB01000001">
    <property type="protein sequence ID" value="GKH83124.1"/>
    <property type="molecule type" value="Genomic_DNA"/>
</dbReference>
<reference evidence="1" key="2">
    <citation type="submission" date="2022-01" db="EMBL/GenBank/DDBJ databases">
        <title>Novel bile acid biosynthetic pathways are enriched in the microbiome of centenarians.</title>
        <authorList>
            <person name="Sato Y."/>
            <person name="Atarashi K."/>
            <person name="Plichta R.D."/>
            <person name="Arai Y."/>
            <person name="Sasajima S."/>
            <person name="Kearney M.S."/>
            <person name="Suda W."/>
            <person name="Takeshita K."/>
            <person name="Sasaki T."/>
            <person name="Okamoto S."/>
            <person name="Skelly N.A."/>
            <person name="Okamura Y."/>
            <person name="Vlamakis H."/>
            <person name="Li Y."/>
            <person name="Tanoue T."/>
            <person name="Takei H."/>
            <person name="Nittono H."/>
            <person name="Narushima S."/>
            <person name="Irie J."/>
            <person name="Itoh H."/>
            <person name="Moriya K."/>
            <person name="Sugiura Y."/>
            <person name="Suematsu M."/>
            <person name="Moritoki N."/>
            <person name="Shibata S."/>
            <person name="Littman R.D."/>
            <person name="Fischbach A.M."/>
            <person name="Uwamino Y."/>
            <person name="Inoue T."/>
            <person name="Honda A."/>
            <person name="Hattori M."/>
            <person name="Murai T."/>
            <person name="Xavier J.R."/>
            <person name="Hirose N."/>
            <person name="Honda K."/>
        </authorList>
    </citation>
    <scope>NUCLEOTIDE SEQUENCE</scope>
    <source>
        <strain evidence="1">CE91-St7</strain>
    </source>
</reference>
<organism evidence="3 4">
    <name type="scientific">Phocaeicola dorei</name>
    <dbReference type="NCBI Taxonomy" id="357276"/>
    <lineage>
        <taxon>Bacteria</taxon>
        <taxon>Pseudomonadati</taxon>
        <taxon>Bacteroidota</taxon>
        <taxon>Bacteroidia</taxon>
        <taxon>Bacteroidales</taxon>
        <taxon>Bacteroidaceae</taxon>
        <taxon>Phocaeicola</taxon>
    </lineage>
</organism>
<dbReference type="Proteomes" id="UP000441162">
    <property type="component" value="Unassembled WGS sequence"/>
</dbReference>
<evidence type="ECO:0000313" key="2">
    <source>
        <dbReference type="EMBL" id="KAA5396795.1"/>
    </source>
</evidence>
<dbReference type="AlphaFoldDB" id="A0A4R4HZ99"/>
<gene>
    <name evidence="1" type="ORF">CE91St7_40080</name>
    <name evidence="3" type="ORF">F2Y51_13990</name>
    <name evidence="2" type="ORF">F2Y58_14925</name>
</gene>
<comment type="caution">
    <text evidence="3">The sequence shown here is derived from an EMBL/GenBank/DDBJ whole genome shotgun (WGS) entry which is preliminary data.</text>
</comment>
<protein>
    <submittedName>
        <fullName evidence="3">Uncharacterized protein</fullName>
    </submittedName>
</protein>
<dbReference type="EMBL" id="VVYY01000012">
    <property type="protein sequence ID" value="KAA5396795.1"/>
    <property type="molecule type" value="Genomic_DNA"/>
</dbReference>
<proteinExistence type="predicted"/>
<sequence>MRDKSFYKEKAEAIKNDVLEIQKKGEIFNIEDPFNSYPGIYDAIREFVHLVFAFNPGLPLNKELESLSNLRFKSAAVGGRIDFVQKDFDKVISKIDFFIHYLDTYVD</sequence>
<dbReference type="RefSeq" id="WP_038609982.1">
    <property type="nucleotide sequence ID" value="NZ_BQOA01000001.1"/>
</dbReference>
<name>A0A4R4HZ99_9BACT</name>
<accession>A0A4R4HZ99</accession>
<evidence type="ECO:0000313" key="5">
    <source>
        <dbReference type="Proteomes" id="UP000481616"/>
    </source>
</evidence>
<reference evidence="4 5" key="1">
    <citation type="journal article" date="2019" name="Nat. Med.">
        <title>A library of human gut bacterial isolates paired with longitudinal multiomics data enables mechanistic microbiome research.</title>
        <authorList>
            <person name="Poyet M."/>
            <person name="Groussin M."/>
            <person name="Gibbons S.M."/>
            <person name="Avila-Pacheco J."/>
            <person name="Jiang X."/>
            <person name="Kearney S.M."/>
            <person name="Perrotta A.R."/>
            <person name="Berdy B."/>
            <person name="Zhao S."/>
            <person name="Lieberman T.D."/>
            <person name="Swanson P.K."/>
            <person name="Smith M."/>
            <person name="Roesemann S."/>
            <person name="Alexander J.E."/>
            <person name="Rich S.A."/>
            <person name="Livny J."/>
            <person name="Vlamakis H."/>
            <person name="Clish C."/>
            <person name="Bullock K."/>
            <person name="Deik A."/>
            <person name="Scott J."/>
            <person name="Pierce K.A."/>
            <person name="Xavier R.J."/>
            <person name="Alm E.J."/>
        </authorList>
    </citation>
    <scope>NUCLEOTIDE SEQUENCE [LARGE SCALE GENOMIC DNA]</scope>
    <source>
        <strain evidence="2 5">BIOML-A1</strain>
        <strain evidence="3 4">BIOML-A4</strain>
    </source>
</reference>
<evidence type="ECO:0000313" key="3">
    <source>
        <dbReference type="EMBL" id="KAA5404156.1"/>
    </source>
</evidence>
<dbReference type="Proteomes" id="UP000481616">
    <property type="component" value="Unassembled WGS sequence"/>
</dbReference>
<evidence type="ECO:0000313" key="1">
    <source>
        <dbReference type="EMBL" id="GKH83124.1"/>
    </source>
</evidence>
<evidence type="ECO:0000313" key="4">
    <source>
        <dbReference type="Proteomes" id="UP000441162"/>
    </source>
</evidence>
<dbReference type="Proteomes" id="UP001055104">
    <property type="component" value="Unassembled WGS sequence"/>
</dbReference>
<dbReference type="KEGG" id="bdo:EL88_11495"/>